<feature type="transmembrane region" description="Helical" evidence="17">
    <location>
        <begin position="299"/>
        <end position="319"/>
    </location>
</feature>
<dbReference type="Gene3D" id="3.40.50.300">
    <property type="entry name" value="P-loop containing nucleotide triphosphate hydrolases"/>
    <property type="match status" value="1"/>
</dbReference>
<evidence type="ECO:0000256" key="16">
    <source>
        <dbReference type="PIRSR" id="PIRSR603373-2"/>
    </source>
</evidence>
<comment type="similarity">
    <text evidence="17">Belongs to the TRAFAC class TrmE-Era-EngA-EngB-Septin-like GTPase superfamily. FeoB GTPase (TC 9.A.8) family.</text>
</comment>
<evidence type="ECO:0000256" key="10">
    <source>
        <dbReference type="ARBA" id="ARBA00023004"/>
    </source>
</evidence>
<dbReference type="Pfam" id="PF07664">
    <property type="entry name" value="FeoB_C"/>
    <property type="match status" value="1"/>
</dbReference>
<dbReference type="PANTHER" id="PTHR43185:SF1">
    <property type="entry name" value="FE(2+) TRANSPORTER FEOB"/>
    <property type="match status" value="1"/>
</dbReference>
<evidence type="ECO:0000256" key="1">
    <source>
        <dbReference type="ARBA" id="ARBA00003926"/>
    </source>
</evidence>
<keyword evidence="11" id="KW-0406">Ion transport</keyword>
<keyword evidence="16" id="KW-0460">Magnesium</keyword>
<dbReference type="PRINTS" id="PR00326">
    <property type="entry name" value="GTP1OBG"/>
</dbReference>
<dbReference type="Pfam" id="PF17910">
    <property type="entry name" value="FeoB_Cyto"/>
    <property type="match status" value="1"/>
</dbReference>
<dbReference type="InterPro" id="IPR050860">
    <property type="entry name" value="FeoB_GTPase"/>
</dbReference>
<dbReference type="NCBIfam" id="TIGR00437">
    <property type="entry name" value="feoB"/>
    <property type="match status" value="1"/>
</dbReference>
<evidence type="ECO:0000256" key="5">
    <source>
        <dbReference type="ARBA" id="ARBA00022496"/>
    </source>
</evidence>
<dbReference type="FunFam" id="1.10.287.1770:FF:000003">
    <property type="entry name" value="Ferrous iron transport protein B"/>
    <property type="match status" value="1"/>
</dbReference>
<evidence type="ECO:0000256" key="4">
    <source>
        <dbReference type="ARBA" id="ARBA00022475"/>
    </source>
</evidence>
<proteinExistence type="inferred from homology"/>
<keyword evidence="5 17" id="KW-0410">Iron transport</keyword>
<name>A0A1W1VT84_DESTI</name>
<feature type="transmembrane region" description="Helical" evidence="17">
    <location>
        <begin position="619"/>
        <end position="641"/>
    </location>
</feature>
<feature type="binding site" evidence="16">
    <location>
        <position position="33"/>
    </location>
    <ligand>
        <name>Mg(2+)</name>
        <dbReference type="ChEBI" id="CHEBI:18420"/>
        <label>2</label>
    </ligand>
</feature>
<keyword evidence="13 17" id="KW-0472">Membrane</keyword>
<feature type="binding site" evidence="16">
    <location>
        <position position="30"/>
    </location>
    <ligand>
        <name>Mg(2+)</name>
        <dbReference type="ChEBI" id="CHEBI:18420"/>
        <label>2</label>
    </ligand>
</feature>
<protein>
    <recommendedName>
        <fullName evidence="14 17">Ferrous iron transport protein B</fullName>
    </recommendedName>
</protein>
<evidence type="ECO:0000256" key="17">
    <source>
        <dbReference type="RuleBase" id="RU362098"/>
    </source>
</evidence>
<keyword evidence="3 17" id="KW-0813">Transport</keyword>
<dbReference type="GO" id="GO:0015093">
    <property type="term" value="F:ferrous iron transmembrane transporter activity"/>
    <property type="evidence" value="ECO:0007669"/>
    <property type="project" value="UniProtKB-UniRule"/>
</dbReference>
<dbReference type="InterPro" id="IPR003373">
    <property type="entry name" value="Fe2_transport_prot-B"/>
</dbReference>
<feature type="domain" description="FeoB-type G" evidence="18">
    <location>
        <begin position="12"/>
        <end position="173"/>
    </location>
</feature>
<keyword evidence="12 15" id="KW-0342">GTP-binding</keyword>
<keyword evidence="6" id="KW-0997">Cell inner membrane</keyword>
<evidence type="ECO:0000256" key="12">
    <source>
        <dbReference type="ARBA" id="ARBA00023134"/>
    </source>
</evidence>
<reference evidence="19 20" key="1">
    <citation type="submission" date="2017-04" db="EMBL/GenBank/DDBJ databases">
        <authorList>
            <person name="Afonso C.L."/>
            <person name="Miller P.J."/>
            <person name="Scott M.A."/>
            <person name="Spackman E."/>
            <person name="Goraichik I."/>
            <person name="Dimitrov K.M."/>
            <person name="Suarez D.L."/>
            <person name="Swayne D.E."/>
        </authorList>
    </citation>
    <scope>NUCLEOTIDE SEQUENCE [LARGE SCALE GENOMIC DNA]</scope>
    <source>
        <strain evidence="19 20">DSM 11270</strain>
    </source>
</reference>
<evidence type="ECO:0000256" key="11">
    <source>
        <dbReference type="ARBA" id="ARBA00023065"/>
    </source>
</evidence>
<feature type="binding site" evidence="15">
    <location>
        <begin position="124"/>
        <end position="127"/>
    </location>
    <ligand>
        <name>GTP</name>
        <dbReference type="ChEBI" id="CHEBI:37565"/>
        <label>1</label>
    </ligand>
</feature>
<evidence type="ECO:0000313" key="20">
    <source>
        <dbReference type="Proteomes" id="UP000192731"/>
    </source>
</evidence>
<feature type="transmembrane region" description="Helical" evidence="17">
    <location>
        <begin position="465"/>
        <end position="485"/>
    </location>
</feature>
<dbReference type="CDD" id="cd01879">
    <property type="entry name" value="FeoB"/>
    <property type="match status" value="1"/>
</dbReference>
<keyword evidence="9 17" id="KW-1133">Transmembrane helix</keyword>
<feature type="binding site" evidence="15">
    <location>
        <begin position="64"/>
        <end position="67"/>
    </location>
    <ligand>
        <name>GTP</name>
        <dbReference type="ChEBI" id="CHEBI:37565"/>
        <label>1</label>
    </ligand>
</feature>
<evidence type="ECO:0000256" key="3">
    <source>
        <dbReference type="ARBA" id="ARBA00022448"/>
    </source>
</evidence>
<evidence type="ECO:0000256" key="2">
    <source>
        <dbReference type="ARBA" id="ARBA00004429"/>
    </source>
</evidence>
<feature type="transmembrane region" description="Helical" evidence="17">
    <location>
        <begin position="359"/>
        <end position="379"/>
    </location>
</feature>
<dbReference type="FunFam" id="3.40.50.300:FF:000426">
    <property type="entry name" value="Ferrous iron transport protein B"/>
    <property type="match status" value="1"/>
</dbReference>
<dbReference type="Gene3D" id="1.10.287.1770">
    <property type="match status" value="1"/>
</dbReference>
<feature type="transmembrane region" description="Helical" evidence="17">
    <location>
        <begin position="433"/>
        <end position="459"/>
    </location>
</feature>
<feature type="binding site" evidence="15">
    <location>
        <begin position="19"/>
        <end position="26"/>
    </location>
    <ligand>
        <name>GTP</name>
        <dbReference type="ChEBI" id="CHEBI:37565"/>
        <label>1</label>
    </ligand>
</feature>
<dbReference type="RefSeq" id="WP_084054433.1">
    <property type="nucleotide sequence ID" value="NZ_FWWT01000024.1"/>
</dbReference>
<dbReference type="SUPFAM" id="SSF52540">
    <property type="entry name" value="P-loop containing nucleoside triphosphate hydrolases"/>
    <property type="match status" value="1"/>
</dbReference>
<feature type="transmembrane region" description="Helical" evidence="17">
    <location>
        <begin position="523"/>
        <end position="544"/>
    </location>
</feature>
<evidence type="ECO:0000259" key="18">
    <source>
        <dbReference type="PROSITE" id="PS51711"/>
    </source>
</evidence>
<gene>
    <name evidence="19" type="ORF">SAMN00017405_2321</name>
</gene>
<dbReference type="GO" id="GO:0005525">
    <property type="term" value="F:GTP binding"/>
    <property type="evidence" value="ECO:0007669"/>
    <property type="project" value="UniProtKB-KW"/>
</dbReference>
<dbReference type="InterPro" id="IPR011642">
    <property type="entry name" value="Gate_dom"/>
</dbReference>
<feature type="binding site" evidence="16">
    <location>
        <position position="31"/>
    </location>
    <ligand>
        <name>Mg(2+)</name>
        <dbReference type="ChEBI" id="CHEBI:18420"/>
        <label>2</label>
    </ligand>
</feature>
<keyword evidence="20" id="KW-1185">Reference proteome</keyword>
<dbReference type="InterPro" id="IPR006073">
    <property type="entry name" value="GTP-bd"/>
</dbReference>
<dbReference type="Pfam" id="PF07670">
    <property type="entry name" value="Gate"/>
    <property type="match status" value="2"/>
</dbReference>
<feature type="transmembrane region" description="Helical" evidence="17">
    <location>
        <begin position="653"/>
        <end position="673"/>
    </location>
</feature>
<keyword evidence="4" id="KW-1003">Cell membrane</keyword>
<dbReference type="EMBL" id="FWWT01000024">
    <property type="protein sequence ID" value="SMB96568.1"/>
    <property type="molecule type" value="Genomic_DNA"/>
</dbReference>
<dbReference type="Pfam" id="PF02421">
    <property type="entry name" value="FeoB_N"/>
    <property type="match status" value="1"/>
</dbReference>
<evidence type="ECO:0000256" key="14">
    <source>
        <dbReference type="NCBIfam" id="TIGR00437"/>
    </source>
</evidence>
<dbReference type="PROSITE" id="PS51711">
    <property type="entry name" value="G_FEOB"/>
    <property type="match status" value="1"/>
</dbReference>
<dbReference type="GO" id="GO:0046872">
    <property type="term" value="F:metal ion binding"/>
    <property type="evidence" value="ECO:0007669"/>
    <property type="project" value="UniProtKB-KW"/>
</dbReference>
<comment type="function">
    <text evidence="1 17">Probable transporter of a GTP-driven Fe(2+) uptake system.</text>
</comment>
<evidence type="ECO:0000256" key="7">
    <source>
        <dbReference type="ARBA" id="ARBA00022692"/>
    </source>
</evidence>
<evidence type="ECO:0000313" key="19">
    <source>
        <dbReference type="EMBL" id="SMB96568.1"/>
    </source>
</evidence>
<evidence type="ECO:0000256" key="9">
    <source>
        <dbReference type="ARBA" id="ARBA00022989"/>
    </source>
</evidence>
<dbReference type="PANTHER" id="PTHR43185">
    <property type="entry name" value="FERROUS IRON TRANSPORT PROTEIN B"/>
    <property type="match status" value="1"/>
</dbReference>
<feature type="binding site" evidence="16">
    <location>
        <position position="34"/>
    </location>
    <ligand>
        <name>Mg(2+)</name>
        <dbReference type="ChEBI" id="CHEBI:18420"/>
        <label>2</label>
    </ligand>
</feature>
<dbReference type="OrthoDB" id="9809127at2"/>
<evidence type="ECO:0000256" key="8">
    <source>
        <dbReference type="ARBA" id="ARBA00022741"/>
    </source>
</evidence>
<dbReference type="InterPro" id="IPR041069">
    <property type="entry name" value="FeoB_Cyto"/>
</dbReference>
<organism evidence="19 20">
    <name type="scientific">Desulfonispora thiosulfatigenes DSM 11270</name>
    <dbReference type="NCBI Taxonomy" id="656914"/>
    <lineage>
        <taxon>Bacteria</taxon>
        <taxon>Bacillati</taxon>
        <taxon>Bacillota</taxon>
        <taxon>Clostridia</taxon>
        <taxon>Eubacteriales</taxon>
        <taxon>Peptococcaceae</taxon>
        <taxon>Desulfonispora</taxon>
    </lineage>
</organism>
<feature type="binding site" evidence="15">
    <location>
        <begin position="44"/>
        <end position="48"/>
    </location>
    <ligand>
        <name>GTP</name>
        <dbReference type="ChEBI" id="CHEBI:37565"/>
        <label>1</label>
    </ligand>
</feature>
<keyword evidence="8 15" id="KW-0547">Nucleotide-binding</keyword>
<dbReference type="Proteomes" id="UP000192731">
    <property type="component" value="Unassembled WGS sequence"/>
</dbReference>
<dbReference type="STRING" id="656914.SAMN00017405_2321"/>
<dbReference type="InterPro" id="IPR027417">
    <property type="entry name" value="P-loop_NTPase"/>
</dbReference>
<feature type="transmembrane region" description="Helical" evidence="17">
    <location>
        <begin position="399"/>
        <end position="421"/>
    </location>
</feature>
<keyword evidence="10 17" id="KW-0408">Iron</keyword>
<evidence type="ECO:0000256" key="15">
    <source>
        <dbReference type="PIRSR" id="PIRSR603373-1"/>
    </source>
</evidence>
<keyword evidence="16" id="KW-0479">Metal-binding</keyword>
<evidence type="ECO:0000256" key="13">
    <source>
        <dbReference type="ARBA" id="ARBA00023136"/>
    </source>
</evidence>
<dbReference type="InterPro" id="IPR011640">
    <property type="entry name" value="Fe2_transport_prot_B_C"/>
</dbReference>
<dbReference type="AlphaFoldDB" id="A0A1W1VT84"/>
<evidence type="ECO:0000256" key="6">
    <source>
        <dbReference type="ARBA" id="ARBA00022519"/>
    </source>
</evidence>
<dbReference type="GO" id="GO:0005886">
    <property type="term" value="C:plasma membrane"/>
    <property type="evidence" value="ECO:0007669"/>
    <property type="project" value="UniProtKB-SubCell"/>
</dbReference>
<accession>A0A1W1VT84</accession>
<feature type="transmembrane region" description="Helical" evidence="17">
    <location>
        <begin position="591"/>
        <end position="613"/>
    </location>
</feature>
<dbReference type="InterPro" id="IPR030389">
    <property type="entry name" value="G_FEOB_dom"/>
</dbReference>
<comment type="subcellular location">
    <subcellularLocation>
        <location evidence="2">Cell inner membrane</location>
        <topology evidence="2">Multi-pass membrane protein</topology>
    </subcellularLocation>
    <subcellularLocation>
        <location evidence="17">Cell membrane</location>
        <topology evidence="17">Multi-pass membrane protein</topology>
    </subcellularLocation>
</comment>
<feature type="transmembrane region" description="Helical" evidence="17">
    <location>
        <begin position="556"/>
        <end position="579"/>
    </location>
</feature>
<sequence length="679" mass="74308">MAVVYNLNQNLKNTFALIGNPNAGKTTIFNSLTGSKAHVGNWPGVTVEKKEGILLEDKSVNIIDLPGTYSLGAYSEDELVARNYIIGEKPDVVIDVIDASNLKRNLYLAVQLMEMDANLVLALNMADEAKTNGIDINHSLLSDLLGIPVIPTVAIKNKGLKELISNAKKEIGKRKKSIKINYGAEIEQEIEKLTNLIEENPELTNIYSARWLAVKLLENDEELITKFKSTSGTEEILARYDQSIIDLEKIFGDDAETVIIEKRYGFIEGVVKKCVKTSKNIENSISFSDKVDSVVLNRFLGIPIFLAAMWAIFEFTFTLGDPLIGYIEDLFAWLGEVASAGISNSLLSSFIAEGLIGGLGSILVFLPNIFLLFFAISFLEDSGYMARAAYIMDRFMRALGLPGKAFIPLLMGFGCSVPAILATRTLESKNDRLTTILVAPLMSCGARLPVYALFVSAFFTKNQGLVMFSIYFVGIVLAIVMAKLFKTFLFPGETTPFVMELPPYRFPTLKSTFIHMWDRGSAFIKKAGTIIFGCVVLIWALASFPAGVEYASSESYMGIIGNIFAPVYAPLGFGTWEAASSLIFGLLAKEVVVVTLGTLYGTGEGAGLISAIGQNWTALGAYSFMLMTLIYVPCIAVLGAIKRETNSWKWPAFAIVYTMLLAWVVSFIVYQGGNLLGLG</sequence>
<keyword evidence="7 17" id="KW-0812">Transmembrane</keyword>